<name>A0ABW7QJ72_9ACTN</name>
<organism evidence="2 3">
    <name type="scientific">Streptomyces longisporoflavus</name>
    <dbReference type="NCBI Taxonomy" id="28044"/>
    <lineage>
        <taxon>Bacteria</taxon>
        <taxon>Bacillati</taxon>
        <taxon>Actinomycetota</taxon>
        <taxon>Actinomycetes</taxon>
        <taxon>Kitasatosporales</taxon>
        <taxon>Streptomycetaceae</taxon>
        <taxon>Streptomyces</taxon>
    </lineage>
</organism>
<comment type="caution">
    <text evidence="2">The sequence shown here is derived from an EMBL/GenBank/DDBJ whole genome shotgun (WGS) entry which is preliminary data.</text>
</comment>
<protein>
    <recommendedName>
        <fullName evidence="4">CsbD family protein</fullName>
    </recommendedName>
</protein>
<gene>
    <name evidence="2" type="ORF">ACH4F9_05460</name>
</gene>
<feature type="region of interest" description="Disordered" evidence="1">
    <location>
        <begin position="31"/>
        <end position="52"/>
    </location>
</feature>
<feature type="compositionally biased region" description="Basic and acidic residues" evidence="1">
    <location>
        <begin position="31"/>
        <end position="44"/>
    </location>
</feature>
<evidence type="ECO:0000313" key="2">
    <source>
        <dbReference type="EMBL" id="MFH8544445.1"/>
    </source>
</evidence>
<evidence type="ECO:0000313" key="3">
    <source>
        <dbReference type="Proteomes" id="UP001610818"/>
    </source>
</evidence>
<dbReference type="EMBL" id="JBIRGQ010000001">
    <property type="protein sequence ID" value="MFH8544445.1"/>
    <property type="molecule type" value="Genomic_DNA"/>
</dbReference>
<proteinExistence type="predicted"/>
<keyword evidence="3" id="KW-1185">Reference proteome</keyword>
<evidence type="ECO:0008006" key="4">
    <source>
        <dbReference type="Google" id="ProtNLM"/>
    </source>
</evidence>
<dbReference type="Proteomes" id="UP001610818">
    <property type="component" value="Unassembled WGS sequence"/>
</dbReference>
<reference evidence="2 3" key="1">
    <citation type="submission" date="2024-10" db="EMBL/GenBank/DDBJ databases">
        <title>The Natural Products Discovery Center: Release of the First 8490 Sequenced Strains for Exploring Actinobacteria Biosynthetic Diversity.</title>
        <authorList>
            <person name="Kalkreuter E."/>
            <person name="Kautsar S.A."/>
            <person name="Yang D."/>
            <person name="Bader C.D."/>
            <person name="Teijaro C.N."/>
            <person name="Fluegel L."/>
            <person name="Davis C.M."/>
            <person name="Simpson J.R."/>
            <person name="Lauterbach L."/>
            <person name="Steele A.D."/>
            <person name="Gui C."/>
            <person name="Meng S."/>
            <person name="Li G."/>
            <person name="Viehrig K."/>
            <person name="Ye F."/>
            <person name="Su P."/>
            <person name="Kiefer A.F."/>
            <person name="Nichols A."/>
            <person name="Cepeda A.J."/>
            <person name="Yan W."/>
            <person name="Fan B."/>
            <person name="Jiang Y."/>
            <person name="Adhikari A."/>
            <person name="Zheng C.-J."/>
            <person name="Schuster L."/>
            <person name="Cowan T.M."/>
            <person name="Smanski M.J."/>
            <person name="Chevrette M.G."/>
            <person name="De Carvalho L.P.S."/>
            <person name="Shen B."/>
        </authorList>
    </citation>
    <scope>NUCLEOTIDE SEQUENCE [LARGE SCALE GENOMIC DNA]</scope>
    <source>
        <strain evidence="2 3">NPDC017990</strain>
    </source>
</reference>
<sequence length="52" mass="6076">MGWVKARFRQARGRMKEADGIVLGNERLRAEGRREQQRSREAYLARHGAGHR</sequence>
<dbReference type="RefSeq" id="WP_397708178.1">
    <property type="nucleotide sequence ID" value="NZ_JBIRGN010000001.1"/>
</dbReference>
<evidence type="ECO:0000256" key="1">
    <source>
        <dbReference type="SAM" id="MobiDB-lite"/>
    </source>
</evidence>
<accession>A0ABW7QJ72</accession>